<dbReference type="EMBL" id="PIUM01000020">
    <property type="protein sequence ID" value="PKU23477.1"/>
    <property type="molecule type" value="Genomic_DNA"/>
</dbReference>
<keyword evidence="4" id="KW-1185">Reference proteome</keyword>
<name>A0A2N3PSW0_9PROT</name>
<dbReference type="Proteomes" id="UP000233293">
    <property type="component" value="Unassembled WGS sequence"/>
</dbReference>
<protein>
    <recommendedName>
        <fullName evidence="2">UPF0102 protein CWS72_16625</fullName>
    </recommendedName>
</protein>
<dbReference type="SUPFAM" id="SSF52980">
    <property type="entry name" value="Restriction endonuclease-like"/>
    <property type="match status" value="1"/>
</dbReference>
<comment type="caution">
    <text evidence="3">The sequence shown here is derived from an EMBL/GenBank/DDBJ whole genome shotgun (WGS) entry which is preliminary data.</text>
</comment>
<reference evidence="4" key="1">
    <citation type="submission" date="2017-12" db="EMBL/GenBank/DDBJ databases">
        <title>Draft genome sequence of Telmatospirillum siberiense 26-4b1T, an acidotolerant peatland alphaproteobacterium potentially involved in sulfur cycling.</title>
        <authorList>
            <person name="Hausmann B."/>
            <person name="Pjevac P."/>
            <person name="Schreck K."/>
            <person name="Herbold C.W."/>
            <person name="Daims H."/>
            <person name="Wagner M."/>
            <person name="Pester M."/>
            <person name="Loy A."/>
        </authorList>
    </citation>
    <scope>NUCLEOTIDE SEQUENCE [LARGE SCALE GENOMIC DNA]</scope>
    <source>
        <strain evidence="4">26-4b1</strain>
    </source>
</reference>
<evidence type="ECO:0000313" key="3">
    <source>
        <dbReference type="EMBL" id="PKU23477.1"/>
    </source>
</evidence>
<dbReference type="PANTHER" id="PTHR34039">
    <property type="entry name" value="UPF0102 PROTEIN YRAN"/>
    <property type="match status" value="1"/>
</dbReference>
<dbReference type="Gene3D" id="3.40.1350.10">
    <property type="match status" value="1"/>
</dbReference>
<organism evidence="3 4">
    <name type="scientific">Telmatospirillum siberiense</name>
    <dbReference type="NCBI Taxonomy" id="382514"/>
    <lineage>
        <taxon>Bacteria</taxon>
        <taxon>Pseudomonadati</taxon>
        <taxon>Pseudomonadota</taxon>
        <taxon>Alphaproteobacteria</taxon>
        <taxon>Rhodospirillales</taxon>
        <taxon>Rhodospirillaceae</taxon>
        <taxon>Telmatospirillum</taxon>
    </lineage>
</organism>
<dbReference type="RefSeq" id="WP_101251748.1">
    <property type="nucleotide sequence ID" value="NZ_PIUM01000020.1"/>
</dbReference>
<dbReference type="AlphaFoldDB" id="A0A2N3PSW0"/>
<evidence type="ECO:0000313" key="4">
    <source>
        <dbReference type="Proteomes" id="UP000233293"/>
    </source>
</evidence>
<dbReference type="InterPro" id="IPR011856">
    <property type="entry name" value="tRNA_endonuc-like_dom_sf"/>
</dbReference>
<dbReference type="Pfam" id="PF02021">
    <property type="entry name" value="UPF0102"/>
    <property type="match status" value="1"/>
</dbReference>
<dbReference type="OrthoDB" id="9812968at2"/>
<proteinExistence type="inferred from homology"/>
<dbReference type="InterPro" id="IPR011335">
    <property type="entry name" value="Restrct_endonuc-II-like"/>
</dbReference>
<accession>A0A2N3PSW0</accession>
<gene>
    <name evidence="3" type="ORF">CWS72_16625</name>
</gene>
<dbReference type="PANTHER" id="PTHR34039:SF1">
    <property type="entry name" value="UPF0102 PROTEIN YRAN"/>
    <property type="match status" value="1"/>
</dbReference>
<dbReference type="GO" id="GO:0003676">
    <property type="term" value="F:nucleic acid binding"/>
    <property type="evidence" value="ECO:0007669"/>
    <property type="project" value="InterPro"/>
</dbReference>
<dbReference type="HAMAP" id="MF_00048">
    <property type="entry name" value="UPF0102"/>
    <property type="match status" value="1"/>
</dbReference>
<evidence type="ECO:0000256" key="1">
    <source>
        <dbReference type="ARBA" id="ARBA00006738"/>
    </source>
</evidence>
<sequence>MTPGGASARRERGRRARRRGHWAERLCLWFLRLKGYSIVAHGHVTGRGTGAGEIDIVARRGRLLIFVEVKIRRQRSQAFGAISLNQRQRLSRAAAAFLGRHPEFSEHAVRFDAILLAPWRWPCHLIDAWREDA</sequence>
<dbReference type="NCBIfam" id="NF009151">
    <property type="entry name" value="PRK12497.1-5"/>
    <property type="match status" value="1"/>
</dbReference>
<evidence type="ECO:0000256" key="2">
    <source>
        <dbReference type="HAMAP-Rule" id="MF_00048"/>
    </source>
</evidence>
<comment type="similarity">
    <text evidence="1 2">Belongs to the UPF0102 family.</text>
</comment>
<dbReference type="InterPro" id="IPR003509">
    <property type="entry name" value="UPF0102_YraN-like"/>
</dbReference>